<protein>
    <submittedName>
        <fullName evidence="1">Uncharacterized protein</fullName>
    </submittedName>
</protein>
<gene>
    <name evidence="1" type="ORF">S01H4_20920</name>
</gene>
<comment type="caution">
    <text evidence="1">The sequence shown here is derived from an EMBL/GenBank/DDBJ whole genome shotgun (WGS) entry which is preliminary data.</text>
</comment>
<dbReference type="EMBL" id="BART01009441">
    <property type="protein sequence ID" value="GAG68455.1"/>
    <property type="molecule type" value="Genomic_DNA"/>
</dbReference>
<sequence length="58" mass="6554">MEKCIECLSFLPIHDGTIGLCTDEMPNEFDGAWIVEADEDRCVSGEFRAIKEDNESED</sequence>
<reference evidence="1" key="1">
    <citation type="journal article" date="2014" name="Front. Microbiol.">
        <title>High frequency of phylogenetically diverse reductive dehalogenase-homologous genes in deep subseafloor sedimentary metagenomes.</title>
        <authorList>
            <person name="Kawai M."/>
            <person name="Futagami T."/>
            <person name="Toyoda A."/>
            <person name="Takaki Y."/>
            <person name="Nishi S."/>
            <person name="Hori S."/>
            <person name="Arai W."/>
            <person name="Tsubouchi T."/>
            <person name="Morono Y."/>
            <person name="Uchiyama I."/>
            <person name="Ito T."/>
            <person name="Fujiyama A."/>
            <person name="Inagaki F."/>
            <person name="Takami H."/>
        </authorList>
    </citation>
    <scope>NUCLEOTIDE SEQUENCE</scope>
    <source>
        <strain evidence="1">Expedition CK06-06</strain>
    </source>
</reference>
<accession>X0ZFN8</accession>
<evidence type="ECO:0000313" key="1">
    <source>
        <dbReference type="EMBL" id="GAG68455.1"/>
    </source>
</evidence>
<name>X0ZFN8_9ZZZZ</name>
<organism evidence="1">
    <name type="scientific">marine sediment metagenome</name>
    <dbReference type="NCBI Taxonomy" id="412755"/>
    <lineage>
        <taxon>unclassified sequences</taxon>
        <taxon>metagenomes</taxon>
        <taxon>ecological metagenomes</taxon>
    </lineage>
</organism>
<proteinExistence type="predicted"/>
<dbReference type="AlphaFoldDB" id="X0ZFN8"/>